<dbReference type="InterPro" id="IPR001457">
    <property type="entry name" value="NADH_UbQ/plastoQ_OxRdtase_su6"/>
</dbReference>
<keyword evidence="2" id="KW-0830">Ubiquinone</keyword>
<keyword evidence="1" id="KW-0472">Membrane</keyword>
<dbReference type="InterPro" id="IPR042106">
    <property type="entry name" value="Nuo/plastoQ_OxRdtase_6_NuoJ"/>
</dbReference>
<dbReference type="Gene3D" id="1.20.120.1200">
    <property type="entry name" value="NADH-ubiquinone/plastoquinone oxidoreductase chain 6, subunit NuoJ"/>
    <property type="match status" value="1"/>
</dbReference>
<sequence>MAETIVFIIFAAVALVGAVAIVTAKNPVYSAIGLLSTMFAIAVMYVLLDAHFVAVVQVIVYAGAVMTLFLFVIMLIGVDKPDAYGPAVPAQRIMTAVVSVGLFASIALAGRTAWVTGSDAFGTPNLNGTIENVSDELFGTWTVVFLATVMLLTIAAVGTIALAYFGHEVEDEEAVL</sequence>
<feature type="transmembrane region" description="Helical" evidence="1">
    <location>
        <begin position="141"/>
        <end position="165"/>
    </location>
</feature>
<keyword evidence="2" id="KW-0560">Oxidoreductase</keyword>
<reference evidence="2" key="1">
    <citation type="submission" date="2018-06" db="EMBL/GenBank/DDBJ databases">
        <authorList>
            <person name="Zhirakovskaya E."/>
        </authorList>
    </citation>
    <scope>NUCLEOTIDE SEQUENCE</scope>
</reference>
<keyword evidence="1" id="KW-1133">Transmembrane helix</keyword>
<feature type="transmembrane region" description="Helical" evidence="1">
    <location>
        <begin position="31"/>
        <end position="48"/>
    </location>
</feature>
<dbReference type="AlphaFoldDB" id="A0A3B0RRC7"/>
<accession>A0A3B0RRC7</accession>
<name>A0A3B0RRC7_9ZZZZ</name>
<evidence type="ECO:0000256" key="1">
    <source>
        <dbReference type="SAM" id="Phobius"/>
    </source>
</evidence>
<feature type="transmembrane region" description="Helical" evidence="1">
    <location>
        <begin position="54"/>
        <end position="78"/>
    </location>
</feature>
<feature type="transmembrane region" description="Helical" evidence="1">
    <location>
        <begin position="90"/>
        <end position="109"/>
    </location>
</feature>
<keyword evidence="1" id="KW-0812">Transmembrane</keyword>
<dbReference type="GO" id="GO:0016491">
    <property type="term" value="F:oxidoreductase activity"/>
    <property type="evidence" value="ECO:0007669"/>
    <property type="project" value="UniProtKB-KW"/>
</dbReference>
<dbReference type="EC" id="1.6.5.3" evidence="2"/>
<dbReference type="PANTHER" id="PTHR33269">
    <property type="entry name" value="NADH-UBIQUINONE OXIDOREDUCTASE CHAIN 6"/>
    <property type="match status" value="1"/>
</dbReference>
<dbReference type="PANTHER" id="PTHR33269:SF19">
    <property type="entry name" value="NADH-QUINONE OXIDOREDUCTASE SUBUNIT J"/>
    <property type="match status" value="1"/>
</dbReference>
<feature type="transmembrane region" description="Helical" evidence="1">
    <location>
        <begin position="6"/>
        <end position="24"/>
    </location>
</feature>
<proteinExistence type="predicted"/>
<dbReference type="Pfam" id="PF00499">
    <property type="entry name" value="Oxidored_q3"/>
    <property type="match status" value="1"/>
</dbReference>
<organism evidence="2">
    <name type="scientific">hydrothermal vent metagenome</name>
    <dbReference type="NCBI Taxonomy" id="652676"/>
    <lineage>
        <taxon>unclassified sequences</taxon>
        <taxon>metagenomes</taxon>
        <taxon>ecological metagenomes</taxon>
    </lineage>
</organism>
<gene>
    <name evidence="2" type="ORF">MNBD_ACTINO01-732</name>
</gene>
<dbReference type="EMBL" id="UOEI01000172">
    <property type="protein sequence ID" value="VAV96224.1"/>
    <property type="molecule type" value="Genomic_DNA"/>
</dbReference>
<dbReference type="GO" id="GO:0008137">
    <property type="term" value="F:NADH dehydrogenase (ubiquinone) activity"/>
    <property type="evidence" value="ECO:0007669"/>
    <property type="project" value="InterPro"/>
</dbReference>
<evidence type="ECO:0000313" key="2">
    <source>
        <dbReference type="EMBL" id="VAV96224.1"/>
    </source>
</evidence>
<protein>
    <submittedName>
        <fullName evidence="2">NADH-ubiquinone oxidoreductase chain J</fullName>
        <ecNumber evidence="2">1.6.5.3</ecNumber>
    </submittedName>
</protein>